<protein>
    <submittedName>
        <fullName evidence="3">DEAD/DEAH box helicase</fullName>
    </submittedName>
</protein>
<organism evidence="3">
    <name type="scientific">Leptotrichia mesophila</name>
    <dbReference type="NCBI Taxonomy" id="3239303"/>
    <lineage>
        <taxon>Bacteria</taxon>
        <taxon>Fusobacteriati</taxon>
        <taxon>Fusobacteriota</taxon>
        <taxon>Fusobacteriia</taxon>
        <taxon>Fusobacteriales</taxon>
        <taxon>Leptotrichiaceae</taxon>
        <taxon>Leptotrichia</taxon>
    </lineage>
</organism>
<accession>A0AB39V901</accession>
<keyword evidence="3" id="KW-0347">Helicase</keyword>
<dbReference type="GO" id="GO:0016787">
    <property type="term" value="F:hydrolase activity"/>
    <property type="evidence" value="ECO:0007669"/>
    <property type="project" value="InterPro"/>
</dbReference>
<dbReference type="GO" id="GO:0000725">
    <property type="term" value="P:recombinational repair"/>
    <property type="evidence" value="ECO:0007669"/>
    <property type="project" value="TreeGrafter"/>
</dbReference>
<dbReference type="Gene3D" id="3.40.50.300">
    <property type="entry name" value="P-loop containing nucleotide triphosphate hydrolases"/>
    <property type="match status" value="2"/>
</dbReference>
<keyword evidence="3" id="KW-0378">Hydrolase</keyword>
<feature type="domain" description="UvrD-like helicase C-terminal" evidence="2">
    <location>
        <begin position="548"/>
        <end position="596"/>
    </location>
</feature>
<evidence type="ECO:0000259" key="2">
    <source>
        <dbReference type="Pfam" id="PF13538"/>
    </source>
</evidence>
<dbReference type="InterPro" id="IPR006935">
    <property type="entry name" value="Helicase/UvrB_N"/>
</dbReference>
<dbReference type="InterPro" id="IPR027417">
    <property type="entry name" value="P-loop_NTPase"/>
</dbReference>
<dbReference type="RefSeq" id="WP_369712627.1">
    <property type="nucleotide sequence ID" value="NZ_CP165646.1"/>
</dbReference>
<dbReference type="InterPro" id="IPR000212">
    <property type="entry name" value="DNA_helicase_UvrD/REP"/>
</dbReference>
<dbReference type="PANTHER" id="PTHR11070">
    <property type="entry name" value="UVRD / RECB / PCRA DNA HELICASE FAMILY MEMBER"/>
    <property type="match status" value="1"/>
</dbReference>
<name>A0AB39V901_9FUSO</name>
<dbReference type="GO" id="GO:0043138">
    <property type="term" value="F:3'-5' DNA helicase activity"/>
    <property type="evidence" value="ECO:0007669"/>
    <property type="project" value="TreeGrafter"/>
</dbReference>
<dbReference type="EMBL" id="CP165646">
    <property type="protein sequence ID" value="XDU64266.1"/>
    <property type="molecule type" value="Genomic_DNA"/>
</dbReference>
<dbReference type="GO" id="GO:0003677">
    <property type="term" value="F:DNA binding"/>
    <property type="evidence" value="ECO:0007669"/>
    <property type="project" value="InterPro"/>
</dbReference>
<dbReference type="AlphaFoldDB" id="A0AB39V901"/>
<proteinExistence type="predicted"/>
<dbReference type="InterPro" id="IPR027785">
    <property type="entry name" value="UvrD-like_helicase_C"/>
</dbReference>
<sequence length="673" mass="79327">MITNKNEFGNFDYFNSEVKEKISNIIVLLKKKEIQYNIYYGYPIIDENDKKSYVKGIIILENKIILLYENQEEKEVYGSCLMNYLTLDNSLFKITRNYDKYVEEIDLFEFNEEYLNKVIKDKKIKFEIDEIRKINRAIQKAYNLSSDDDREVSSKDTLGYKLKERNTYIGNYDSTQFNMVESDIKTHQRIRGLAGSGKTILMLKKIARTHYMYPKLDLAFIFYTKSLKEDVIKKFKRFYKDYDRFNEPNMQKVKIYHAWGGKGNKGFYSEICELINCSPLTYGDLKNQTDPFDFACKELLMKLDENENNNFFDMIFIDEAQDFSLSFFKLCLKVLKKEVAEIKNRIKTGFLIYAYDELQSLREDVTIPTKNQIFGKNIECEDINLSISYRTPVEILVSAHAIGLGVYRKIENNEEISLVNFVDKKTLVDMGYINENGEINEGEKVKLKRIEEKKGIEIDKPLSFETENDEYTAVVENILELLENQDVKTQDIMIIDLDQHYLQRDYEEFSKIFYEKISEKEKLKNISLNLVDKNNPNRVKIENCITYTTIYRAKGNEANLVFVLNCDSISLSSRNSVARNKIFTAMTRAKWKVWLYGKEMNEYSYEIEKVKESDYKLEFIYPTKEQRKKIKQLGDKEEKDKSNVEEIAKIINSSGLDKSTIELLLKKTLEKMK</sequence>
<dbReference type="Pfam" id="PF13538">
    <property type="entry name" value="UvrD_C_2"/>
    <property type="match status" value="1"/>
</dbReference>
<keyword evidence="3" id="KW-0547">Nucleotide-binding</keyword>
<reference evidence="3" key="1">
    <citation type="submission" date="2024-07" db="EMBL/GenBank/DDBJ databases">
        <authorList>
            <person name="Li X.-J."/>
            <person name="Wang X."/>
        </authorList>
    </citation>
    <scope>NUCLEOTIDE SEQUENCE</scope>
    <source>
        <strain evidence="3">HSP-342</strain>
    </source>
</reference>
<dbReference type="KEGG" id="lmes:AB8B23_10035"/>
<dbReference type="SUPFAM" id="SSF52540">
    <property type="entry name" value="P-loop containing nucleoside triphosphate hydrolases"/>
    <property type="match status" value="1"/>
</dbReference>
<gene>
    <name evidence="3" type="ORF">AB8B23_10035</name>
</gene>
<dbReference type="Pfam" id="PF04851">
    <property type="entry name" value="ResIII"/>
    <property type="match status" value="1"/>
</dbReference>
<evidence type="ECO:0000259" key="1">
    <source>
        <dbReference type="Pfam" id="PF04851"/>
    </source>
</evidence>
<dbReference type="GO" id="GO:0005524">
    <property type="term" value="F:ATP binding"/>
    <property type="evidence" value="ECO:0007669"/>
    <property type="project" value="InterPro"/>
</dbReference>
<evidence type="ECO:0000313" key="3">
    <source>
        <dbReference type="EMBL" id="XDU64266.1"/>
    </source>
</evidence>
<keyword evidence="3" id="KW-0067">ATP-binding</keyword>
<feature type="domain" description="Helicase/UvrB N-terminal" evidence="1">
    <location>
        <begin position="190"/>
        <end position="329"/>
    </location>
</feature>